<dbReference type="Proteomes" id="UP001594351">
    <property type="component" value="Unassembled WGS sequence"/>
</dbReference>
<keyword evidence="3" id="KW-0249">Electron transport</keyword>
<feature type="domain" description="Thioredoxin" evidence="7">
    <location>
        <begin position="1"/>
        <end position="111"/>
    </location>
</feature>
<organism evidence="8 9">
    <name type="scientific">candidate division CSSED10-310 bacterium</name>
    <dbReference type="NCBI Taxonomy" id="2855610"/>
    <lineage>
        <taxon>Bacteria</taxon>
        <taxon>Bacteria division CSSED10-310</taxon>
    </lineage>
</organism>
<evidence type="ECO:0000256" key="6">
    <source>
        <dbReference type="PIRNR" id="PIRNR000077"/>
    </source>
</evidence>
<evidence type="ECO:0000256" key="4">
    <source>
        <dbReference type="ARBA" id="ARBA00023157"/>
    </source>
</evidence>
<dbReference type="PANTHER" id="PTHR45663">
    <property type="entry name" value="GEO12009P1"/>
    <property type="match status" value="1"/>
</dbReference>
<dbReference type="InterPro" id="IPR013766">
    <property type="entry name" value="Thioredoxin_domain"/>
</dbReference>
<comment type="similarity">
    <text evidence="1 6">Belongs to the thioredoxin family.</text>
</comment>
<reference evidence="8 9" key="1">
    <citation type="submission" date="2024-09" db="EMBL/GenBank/DDBJ databases">
        <title>Laminarin stimulates single cell rates of sulfate reduction while oxygen inhibits transcriptomic activity in coastal marine sediment.</title>
        <authorList>
            <person name="Lindsay M."/>
            <person name="Orcutt B."/>
            <person name="Emerson D."/>
            <person name="Stepanauskas R."/>
            <person name="D'Angelo T."/>
        </authorList>
    </citation>
    <scope>NUCLEOTIDE SEQUENCE [LARGE SCALE GENOMIC DNA]</scope>
    <source>
        <strain evidence="8">SAG AM-311-K15</strain>
    </source>
</reference>
<dbReference type="PIRSF" id="PIRSF000077">
    <property type="entry name" value="Thioredoxin"/>
    <property type="match status" value="1"/>
</dbReference>
<name>A0ABV6YW83_UNCC1</name>
<sequence length="114" mass="13219">MMNEFKTVVITDSNFQAEVMDCTKPILLEFWAEWRGANHILEPILQALALKYYDQIKIGKLDIDRNQKIVDRFSIYSMPTILFFKHGRVIDSVQGTVPSRELEEKILALLSETT</sequence>
<dbReference type="EMBL" id="JBHPBY010000099">
    <property type="protein sequence ID" value="MFC1850442.1"/>
    <property type="molecule type" value="Genomic_DNA"/>
</dbReference>
<keyword evidence="2" id="KW-0813">Transport</keyword>
<dbReference type="PROSITE" id="PS51352">
    <property type="entry name" value="THIOREDOXIN_2"/>
    <property type="match status" value="1"/>
</dbReference>
<keyword evidence="4" id="KW-1015">Disulfide bond</keyword>
<keyword evidence="5" id="KW-0676">Redox-active center</keyword>
<dbReference type="CDD" id="cd02947">
    <property type="entry name" value="TRX_family"/>
    <property type="match status" value="1"/>
</dbReference>
<dbReference type="InterPro" id="IPR005746">
    <property type="entry name" value="Thioredoxin"/>
</dbReference>
<protein>
    <recommendedName>
        <fullName evidence="6">Thioredoxin</fullName>
    </recommendedName>
</protein>
<proteinExistence type="inferred from homology"/>
<dbReference type="InterPro" id="IPR036249">
    <property type="entry name" value="Thioredoxin-like_sf"/>
</dbReference>
<evidence type="ECO:0000313" key="9">
    <source>
        <dbReference type="Proteomes" id="UP001594351"/>
    </source>
</evidence>
<evidence type="ECO:0000256" key="3">
    <source>
        <dbReference type="ARBA" id="ARBA00022982"/>
    </source>
</evidence>
<comment type="caution">
    <text evidence="8">The sequence shown here is derived from an EMBL/GenBank/DDBJ whole genome shotgun (WGS) entry which is preliminary data.</text>
</comment>
<keyword evidence="9" id="KW-1185">Reference proteome</keyword>
<dbReference type="Gene3D" id="3.40.30.10">
    <property type="entry name" value="Glutaredoxin"/>
    <property type="match status" value="1"/>
</dbReference>
<evidence type="ECO:0000256" key="2">
    <source>
        <dbReference type="ARBA" id="ARBA00022448"/>
    </source>
</evidence>
<dbReference type="SUPFAM" id="SSF52833">
    <property type="entry name" value="Thioredoxin-like"/>
    <property type="match status" value="1"/>
</dbReference>
<accession>A0ABV6YW83</accession>
<evidence type="ECO:0000259" key="7">
    <source>
        <dbReference type="PROSITE" id="PS51352"/>
    </source>
</evidence>
<dbReference type="PANTHER" id="PTHR45663:SF11">
    <property type="entry name" value="GEO12009P1"/>
    <property type="match status" value="1"/>
</dbReference>
<evidence type="ECO:0000256" key="1">
    <source>
        <dbReference type="ARBA" id="ARBA00008987"/>
    </source>
</evidence>
<evidence type="ECO:0000256" key="5">
    <source>
        <dbReference type="ARBA" id="ARBA00023284"/>
    </source>
</evidence>
<evidence type="ECO:0000313" key="8">
    <source>
        <dbReference type="EMBL" id="MFC1850442.1"/>
    </source>
</evidence>
<dbReference type="Pfam" id="PF00085">
    <property type="entry name" value="Thioredoxin"/>
    <property type="match status" value="1"/>
</dbReference>
<gene>
    <name evidence="8" type="ORF">ACFL27_09655</name>
</gene>